<accession>A0ABW3B0R9</accession>
<organism evidence="1 2">
    <name type="scientific">Maribacter chungangensis</name>
    <dbReference type="NCBI Taxonomy" id="1069117"/>
    <lineage>
        <taxon>Bacteria</taxon>
        <taxon>Pseudomonadati</taxon>
        <taxon>Bacteroidota</taxon>
        <taxon>Flavobacteriia</taxon>
        <taxon>Flavobacteriales</taxon>
        <taxon>Flavobacteriaceae</taxon>
        <taxon>Maribacter</taxon>
    </lineage>
</organism>
<reference evidence="2" key="1">
    <citation type="journal article" date="2019" name="Int. J. Syst. Evol. Microbiol.">
        <title>The Global Catalogue of Microorganisms (GCM) 10K type strain sequencing project: providing services to taxonomists for standard genome sequencing and annotation.</title>
        <authorList>
            <consortium name="The Broad Institute Genomics Platform"/>
            <consortium name="The Broad Institute Genome Sequencing Center for Infectious Disease"/>
            <person name="Wu L."/>
            <person name="Ma J."/>
        </authorList>
    </citation>
    <scope>NUCLEOTIDE SEQUENCE [LARGE SCALE GENOMIC DNA]</scope>
    <source>
        <strain evidence="2">CCUG 61948</strain>
    </source>
</reference>
<sequence length="42" mass="4998">MKFTERLREEVPRSDLLLWNTYTTDSTVTKRVSLTNLKQTKP</sequence>
<evidence type="ECO:0000313" key="2">
    <source>
        <dbReference type="Proteomes" id="UP001597012"/>
    </source>
</evidence>
<protein>
    <submittedName>
        <fullName evidence="1">Uncharacterized protein</fullName>
    </submittedName>
</protein>
<evidence type="ECO:0000313" key="1">
    <source>
        <dbReference type="EMBL" id="MFD0796219.1"/>
    </source>
</evidence>
<gene>
    <name evidence="1" type="ORF">ACFQZJ_02005</name>
</gene>
<proteinExistence type="predicted"/>
<comment type="caution">
    <text evidence="1">The sequence shown here is derived from an EMBL/GenBank/DDBJ whole genome shotgun (WGS) entry which is preliminary data.</text>
</comment>
<dbReference type="EMBL" id="JBHTHY010000003">
    <property type="protein sequence ID" value="MFD0796219.1"/>
    <property type="molecule type" value="Genomic_DNA"/>
</dbReference>
<name>A0ABW3B0R9_9FLAO</name>
<keyword evidence="2" id="KW-1185">Reference proteome</keyword>
<dbReference type="Proteomes" id="UP001597012">
    <property type="component" value="Unassembled WGS sequence"/>
</dbReference>